<dbReference type="AlphaFoldDB" id="A0A6G1KZM7"/>
<dbReference type="EMBL" id="ML995884">
    <property type="protein sequence ID" value="KAF2765782.1"/>
    <property type="molecule type" value="Genomic_DNA"/>
</dbReference>
<keyword evidence="2" id="KW-1185">Reference proteome</keyword>
<reference evidence="1" key="1">
    <citation type="journal article" date="2020" name="Stud. Mycol.">
        <title>101 Dothideomycetes genomes: a test case for predicting lifestyles and emergence of pathogens.</title>
        <authorList>
            <person name="Haridas S."/>
            <person name="Albert R."/>
            <person name="Binder M."/>
            <person name="Bloem J."/>
            <person name="Labutti K."/>
            <person name="Salamov A."/>
            <person name="Andreopoulos B."/>
            <person name="Baker S."/>
            <person name="Barry K."/>
            <person name="Bills G."/>
            <person name="Bluhm B."/>
            <person name="Cannon C."/>
            <person name="Castanera R."/>
            <person name="Culley D."/>
            <person name="Daum C."/>
            <person name="Ezra D."/>
            <person name="Gonzalez J."/>
            <person name="Henrissat B."/>
            <person name="Kuo A."/>
            <person name="Liang C."/>
            <person name="Lipzen A."/>
            <person name="Lutzoni F."/>
            <person name="Magnuson J."/>
            <person name="Mondo S."/>
            <person name="Nolan M."/>
            <person name="Ohm R."/>
            <person name="Pangilinan J."/>
            <person name="Park H.-J."/>
            <person name="Ramirez L."/>
            <person name="Alfaro M."/>
            <person name="Sun H."/>
            <person name="Tritt A."/>
            <person name="Yoshinaga Y."/>
            <person name="Zwiers L.-H."/>
            <person name="Turgeon B."/>
            <person name="Goodwin S."/>
            <person name="Spatafora J."/>
            <person name="Crous P."/>
            <person name="Grigoriev I."/>
        </authorList>
    </citation>
    <scope>NUCLEOTIDE SEQUENCE</scope>
    <source>
        <strain evidence="1">CBS 116005</strain>
    </source>
</reference>
<name>A0A6G1KZM7_9PEZI</name>
<proteinExistence type="predicted"/>
<dbReference type="Proteomes" id="UP000799436">
    <property type="component" value="Unassembled WGS sequence"/>
</dbReference>
<evidence type="ECO:0000313" key="2">
    <source>
        <dbReference type="Proteomes" id="UP000799436"/>
    </source>
</evidence>
<sequence>MSSSGFSWAQHEDACYYLLVLHQEFKSLSPQQRADLFNRQLGTNFSSKVVRDTYSSRFCTGRGQFWKRHDNQDSPGPQERARRNAVRAAQIQAVTDGMRAVGIEDRNGPPSTVIVGRNFRLCSNGLAGCKIVDLSFALDTKEKLLQQLIDQGVCEEGTVDLQFHLEGEDCGKLRPLSAAVVKDDTSSYFEPGKLKGRWIELH</sequence>
<organism evidence="1 2">
    <name type="scientific">Teratosphaeria nubilosa</name>
    <dbReference type="NCBI Taxonomy" id="161662"/>
    <lineage>
        <taxon>Eukaryota</taxon>
        <taxon>Fungi</taxon>
        <taxon>Dikarya</taxon>
        <taxon>Ascomycota</taxon>
        <taxon>Pezizomycotina</taxon>
        <taxon>Dothideomycetes</taxon>
        <taxon>Dothideomycetidae</taxon>
        <taxon>Mycosphaerellales</taxon>
        <taxon>Teratosphaeriaceae</taxon>
        <taxon>Teratosphaeria</taxon>
    </lineage>
</organism>
<accession>A0A6G1KZM7</accession>
<protein>
    <submittedName>
        <fullName evidence="1">Uncharacterized protein</fullName>
    </submittedName>
</protein>
<evidence type="ECO:0000313" key="1">
    <source>
        <dbReference type="EMBL" id="KAF2765782.1"/>
    </source>
</evidence>
<gene>
    <name evidence="1" type="ORF">EJ03DRAFT_354565</name>
</gene>